<reference evidence="2" key="1">
    <citation type="submission" date="2022-08" db="EMBL/GenBank/DDBJ databases">
        <title>Reclassification of Massilia species as members of the genera Telluria, Duganella, Pseudoduganella, Mokoshia gen. nov. and Zemynaea gen. nov. using orthogonal and non-orthogonal genome-based approaches.</title>
        <authorList>
            <person name="Bowman J.P."/>
        </authorList>
    </citation>
    <scope>NUCLEOTIDE SEQUENCE</scope>
    <source>
        <strain evidence="2">LMG 11547</strain>
    </source>
</reference>
<protein>
    <recommendedName>
        <fullName evidence="4">Secreted protein</fullName>
    </recommendedName>
</protein>
<evidence type="ECO:0000313" key="3">
    <source>
        <dbReference type="Proteomes" id="UP001165263"/>
    </source>
</evidence>
<name>A0ABT2C5V3_9BURK</name>
<sequence length="109" mass="12122">MKSMLIITAAALTAVFVVPAKAADQSYCFYQDQKFSEGAALNGRVCTRGNANGKTGEWTWVPQEKVEFSGMQQEVERIRMQTQLIQVRIGLAEMEARYREVAAKSSGKN</sequence>
<feature type="chain" id="PRO_5047097128" description="Secreted protein" evidence="1">
    <location>
        <begin position="23"/>
        <end position="109"/>
    </location>
</feature>
<proteinExistence type="predicted"/>
<evidence type="ECO:0000313" key="2">
    <source>
        <dbReference type="EMBL" id="MCS0632773.1"/>
    </source>
</evidence>
<evidence type="ECO:0000256" key="1">
    <source>
        <dbReference type="SAM" id="SignalP"/>
    </source>
</evidence>
<gene>
    <name evidence="2" type="ORF">NX786_25915</name>
</gene>
<organism evidence="2 3">
    <name type="scientific">Telluria mixta</name>
    <dbReference type="NCBI Taxonomy" id="34071"/>
    <lineage>
        <taxon>Bacteria</taxon>
        <taxon>Pseudomonadati</taxon>
        <taxon>Pseudomonadota</taxon>
        <taxon>Betaproteobacteria</taxon>
        <taxon>Burkholderiales</taxon>
        <taxon>Oxalobacteraceae</taxon>
        <taxon>Telluria group</taxon>
        <taxon>Telluria</taxon>
    </lineage>
</organism>
<feature type="signal peptide" evidence="1">
    <location>
        <begin position="1"/>
        <end position="22"/>
    </location>
</feature>
<dbReference type="Proteomes" id="UP001165263">
    <property type="component" value="Unassembled WGS sequence"/>
</dbReference>
<accession>A0ABT2C5V3</accession>
<keyword evidence="1" id="KW-0732">Signal</keyword>
<evidence type="ECO:0008006" key="4">
    <source>
        <dbReference type="Google" id="ProtNLM"/>
    </source>
</evidence>
<dbReference type="EMBL" id="JANUHC010000011">
    <property type="protein sequence ID" value="MCS0632773.1"/>
    <property type="molecule type" value="Genomic_DNA"/>
</dbReference>
<keyword evidence="3" id="KW-1185">Reference proteome</keyword>
<comment type="caution">
    <text evidence="2">The sequence shown here is derived from an EMBL/GenBank/DDBJ whole genome shotgun (WGS) entry which is preliminary data.</text>
</comment>
<dbReference type="RefSeq" id="WP_259451785.1">
    <property type="nucleotide sequence ID" value="NZ_CP119520.1"/>
</dbReference>